<evidence type="ECO:0000256" key="2">
    <source>
        <dbReference type="SAM" id="SignalP"/>
    </source>
</evidence>
<gene>
    <name evidence="5" type="ORF">PF005_g32417</name>
    <name evidence="4" type="ORF">PF007_g31296</name>
    <name evidence="3" type="ORF">PF009_g32125</name>
</gene>
<feature type="compositionally biased region" description="Basic residues" evidence="1">
    <location>
        <begin position="113"/>
        <end position="122"/>
    </location>
</feature>
<evidence type="ECO:0008006" key="9">
    <source>
        <dbReference type="Google" id="ProtNLM"/>
    </source>
</evidence>
<feature type="chain" id="PRO_5036380709" description="Secreted protein" evidence="2">
    <location>
        <begin position="20"/>
        <end position="122"/>
    </location>
</feature>
<evidence type="ECO:0000313" key="8">
    <source>
        <dbReference type="Proteomes" id="UP000441208"/>
    </source>
</evidence>
<proteinExistence type="predicted"/>
<keyword evidence="7" id="KW-1185">Reference proteome</keyword>
<protein>
    <recommendedName>
        <fullName evidence="9">Secreted protein</fullName>
    </recommendedName>
</protein>
<feature type="signal peptide" evidence="2">
    <location>
        <begin position="1"/>
        <end position="19"/>
    </location>
</feature>
<feature type="region of interest" description="Disordered" evidence="1">
    <location>
        <begin position="91"/>
        <end position="122"/>
    </location>
</feature>
<name>A0A6A3V2I1_9STRA</name>
<reference evidence="6 7" key="1">
    <citation type="submission" date="2018-08" db="EMBL/GenBank/DDBJ databases">
        <title>Genomic investigation of the strawberry pathogen Phytophthora fragariae indicates pathogenicity is determined by transcriptional variation in three key races.</title>
        <authorList>
            <person name="Adams T.M."/>
            <person name="Armitage A.D."/>
            <person name="Sobczyk M.K."/>
            <person name="Bates H.J."/>
            <person name="Dunwell J.M."/>
            <person name="Nellist C.F."/>
            <person name="Harrison R.J."/>
        </authorList>
    </citation>
    <scope>NUCLEOTIDE SEQUENCE [LARGE SCALE GENOMIC DNA]</scope>
    <source>
        <strain evidence="5 7">NOV-27</strain>
        <strain evidence="4 8">NOV-71</strain>
        <strain evidence="3 6">NOV-9</strain>
    </source>
</reference>
<organism evidence="5 7">
    <name type="scientific">Phytophthora fragariae</name>
    <dbReference type="NCBI Taxonomy" id="53985"/>
    <lineage>
        <taxon>Eukaryota</taxon>
        <taxon>Sar</taxon>
        <taxon>Stramenopiles</taxon>
        <taxon>Oomycota</taxon>
        <taxon>Peronosporomycetes</taxon>
        <taxon>Peronosporales</taxon>
        <taxon>Peronosporaceae</taxon>
        <taxon>Phytophthora</taxon>
    </lineage>
</organism>
<accession>A0A6A3V2I1</accession>
<dbReference type="EMBL" id="QXFZ01006536">
    <property type="protein sequence ID" value="KAE9058463.1"/>
    <property type="molecule type" value="Genomic_DNA"/>
</dbReference>
<evidence type="ECO:0000256" key="1">
    <source>
        <dbReference type="SAM" id="MobiDB-lite"/>
    </source>
</evidence>
<sequence length="122" mass="14011">MVLLHRALICSICSSFCTSTLIHRQQDRLAPRALIYSICSCSLHFSQAGSLVRRHIEYKVLIRTPWSCRMSSSSSWAVPLTARPLRRARSQRSEAFCTTSPWPQLEPLPPPCPRRHRRPARD</sequence>
<keyword evidence="2" id="KW-0732">Signal</keyword>
<dbReference type="Proteomes" id="UP000441208">
    <property type="component" value="Unassembled WGS sequence"/>
</dbReference>
<dbReference type="AlphaFoldDB" id="A0A6A3V2I1"/>
<dbReference type="Proteomes" id="UP000433483">
    <property type="component" value="Unassembled WGS sequence"/>
</dbReference>
<evidence type="ECO:0000313" key="4">
    <source>
        <dbReference type="EMBL" id="KAE9058463.1"/>
    </source>
</evidence>
<dbReference type="EMBL" id="QXGB01007908">
    <property type="protein sequence ID" value="KAE9158517.1"/>
    <property type="molecule type" value="Genomic_DNA"/>
</dbReference>
<dbReference type="EMBL" id="QXGF01007030">
    <property type="protein sequence ID" value="KAE8917554.1"/>
    <property type="molecule type" value="Genomic_DNA"/>
</dbReference>
<comment type="caution">
    <text evidence="5">The sequence shown here is derived from an EMBL/GenBank/DDBJ whole genome shotgun (WGS) entry which is preliminary data.</text>
</comment>
<evidence type="ECO:0000313" key="7">
    <source>
        <dbReference type="Proteomes" id="UP000433483"/>
    </source>
</evidence>
<evidence type="ECO:0000313" key="5">
    <source>
        <dbReference type="EMBL" id="KAE9158517.1"/>
    </source>
</evidence>
<dbReference type="Proteomes" id="UP000429523">
    <property type="component" value="Unassembled WGS sequence"/>
</dbReference>
<evidence type="ECO:0000313" key="3">
    <source>
        <dbReference type="EMBL" id="KAE8917554.1"/>
    </source>
</evidence>
<evidence type="ECO:0000313" key="6">
    <source>
        <dbReference type="Proteomes" id="UP000429523"/>
    </source>
</evidence>